<dbReference type="Gene3D" id="3.40.50.1820">
    <property type="entry name" value="alpha/beta hydrolase"/>
    <property type="match status" value="1"/>
</dbReference>
<keyword evidence="1" id="KW-0378">Hydrolase</keyword>
<dbReference type="EMBL" id="JAFDST010000007">
    <property type="protein sequence ID" value="MBP1083907.1"/>
    <property type="molecule type" value="Genomic_DNA"/>
</dbReference>
<name>A0ABS4D2R7_9BACI</name>
<dbReference type="Proteomes" id="UP000674416">
    <property type="component" value="Unassembled WGS sequence"/>
</dbReference>
<keyword evidence="4" id="KW-1185">Reference proteome</keyword>
<dbReference type="InterPro" id="IPR029058">
    <property type="entry name" value="AB_hydrolase_fold"/>
</dbReference>
<dbReference type="PANTHER" id="PTHR43798">
    <property type="entry name" value="MONOACYLGLYCEROL LIPASE"/>
    <property type="match status" value="1"/>
</dbReference>
<dbReference type="SUPFAM" id="SSF53474">
    <property type="entry name" value="alpha/beta-Hydrolases"/>
    <property type="match status" value="1"/>
</dbReference>
<gene>
    <name evidence="3" type="ORF">JOC74_004454</name>
</gene>
<evidence type="ECO:0000313" key="4">
    <source>
        <dbReference type="Proteomes" id="UP000674416"/>
    </source>
</evidence>
<proteinExistence type="predicted"/>
<evidence type="ECO:0000313" key="3">
    <source>
        <dbReference type="EMBL" id="MBP1083907.1"/>
    </source>
</evidence>
<feature type="domain" description="AB hydrolase-1" evidence="2">
    <location>
        <begin position="23"/>
        <end position="175"/>
    </location>
</feature>
<dbReference type="InterPro" id="IPR000073">
    <property type="entry name" value="AB_hydrolase_1"/>
</dbReference>
<sequence length="179" mass="20397">MGYYVRTDQGTKLFVEDIGKGRPVLFIHGWPLNHKMFEYQFDVLPTYGVRCIGIDLRGFGRSDRPFCGYSYYRLADDIKNVVDALRLTSFTLVGFSMGGAIAIRYTSRHGKGRIRQLILAGAAAPVFTRRPDSPYGMPVEEVNKLIKQAYEDRPKMLAEFGKLFFANPISDSFQTWFSD</sequence>
<accession>A0ABS4D2R7</accession>
<dbReference type="InterPro" id="IPR050266">
    <property type="entry name" value="AB_hydrolase_sf"/>
</dbReference>
<protein>
    <submittedName>
        <fullName evidence="3">Pimeloyl-ACP methyl ester carboxylesterase</fullName>
    </submittedName>
</protein>
<evidence type="ECO:0000259" key="2">
    <source>
        <dbReference type="Pfam" id="PF00561"/>
    </source>
</evidence>
<dbReference type="Pfam" id="PF00561">
    <property type="entry name" value="Abhydrolase_1"/>
    <property type="match status" value="1"/>
</dbReference>
<dbReference type="PRINTS" id="PR00111">
    <property type="entry name" value="ABHYDROLASE"/>
</dbReference>
<comment type="caution">
    <text evidence="3">The sequence shown here is derived from an EMBL/GenBank/DDBJ whole genome shotgun (WGS) entry which is preliminary data.</text>
</comment>
<evidence type="ECO:0000256" key="1">
    <source>
        <dbReference type="ARBA" id="ARBA00022801"/>
    </source>
</evidence>
<organism evidence="3 4">
    <name type="scientific">Bacillus capparidis</name>
    <dbReference type="NCBI Taxonomy" id="1840411"/>
    <lineage>
        <taxon>Bacteria</taxon>
        <taxon>Bacillati</taxon>
        <taxon>Bacillota</taxon>
        <taxon>Bacilli</taxon>
        <taxon>Bacillales</taxon>
        <taxon>Bacillaceae</taxon>
        <taxon>Bacillus</taxon>
    </lineage>
</organism>
<reference evidence="3 4" key="1">
    <citation type="submission" date="2021-01" db="EMBL/GenBank/DDBJ databases">
        <title>Genomic Encyclopedia of Type Strains, Phase IV (KMG-IV): sequencing the most valuable type-strain genomes for metagenomic binning, comparative biology and taxonomic classification.</title>
        <authorList>
            <person name="Goeker M."/>
        </authorList>
    </citation>
    <scope>NUCLEOTIDE SEQUENCE [LARGE SCALE GENOMIC DNA]</scope>
    <source>
        <strain evidence="3 4">DSM 103394</strain>
    </source>
</reference>
<dbReference type="PANTHER" id="PTHR43798:SF31">
    <property type="entry name" value="AB HYDROLASE SUPERFAMILY PROTEIN YCLE"/>
    <property type="match status" value="1"/>
</dbReference>